<dbReference type="InterPro" id="IPR036047">
    <property type="entry name" value="F-box-like_dom_sf"/>
</dbReference>
<dbReference type="OMA" id="PEYRWAN"/>
<proteinExistence type="predicted"/>
<evidence type="ECO:0000313" key="2">
    <source>
        <dbReference type="EMBL" id="OJT14546.1"/>
    </source>
</evidence>
<comment type="caution">
    <text evidence="2">The sequence shown here is derived from an EMBL/GenBank/DDBJ whole genome shotgun (WGS) entry which is preliminary data.</text>
</comment>
<dbReference type="Proteomes" id="UP000184267">
    <property type="component" value="Unassembled WGS sequence"/>
</dbReference>
<organism evidence="2 3">
    <name type="scientific">Trametes pubescens</name>
    <name type="common">White-rot fungus</name>
    <dbReference type="NCBI Taxonomy" id="154538"/>
    <lineage>
        <taxon>Eukaryota</taxon>
        <taxon>Fungi</taxon>
        <taxon>Dikarya</taxon>
        <taxon>Basidiomycota</taxon>
        <taxon>Agaricomycotina</taxon>
        <taxon>Agaricomycetes</taxon>
        <taxon>Polyporales</taxon>
        <taxon>Polyporaceae</taxon>
        <taxon>Trametes</taxon>
    </lineage>
</organism>
<dbReference type="EMBL" id="MNAD01000277">
    <property type="protein sequence ID" value="OJT14546.1"/>
    <property type="molecule type" value="Genomic_DNA"/>
</dbReference>
<dbReference type="CDD" id="cd09917">
    <property type="entry name" value="F-box_SF"/>
    <property type="match status" value="1"/>
</dbReference>
<keyword evidence="3" id="KW-1185">Reference proteome</keyword>
<dbReference type="InterPro" id="IPR001810">
    <property type="entry name" value="F-box_dom"/>
</dbReference>
<gene>
    <name evidence="2" type="ORF">TRAPUB_8879</name>
</gene>
<protein>
    <recommendedName>
        <fullName evidence="1">F-box domain-containing protein</fullName>
    </recommendedName>
</protein>
<dbReference type="OrthoDB" id="2751668at2759"/>
<name>A0A1M2W408_TRAPU</name>
<dbReference type="Gene3D" id="1.20.1280.50">
    <property type="match status" value="1"/>
</dbReference>
<dbReference type="STRING" id="154538.A0A1M2W408"/>
<feature type="domain" description="F-box" evidence="1">
    <location>
        <begin position="29"/>
        <end position="78"/>
    </location>
</feature>
<evidence type="ECO:0000259" key="1">
    <source>
        <dbReference type="PROSITE" id="PS50181"/>
    </source>
</evidence>
<reference evidence="2 3" key="1">
    <citation type="submission" date="2016-10" db="EMBL/GenBank/DDBJ databases">
        <title>Genome sequence of the basidiomycete white-rot fungus Trametes pubescens.</title>
        <authorList>
            <person name="Makela M.R."/>
            <person name="Granchi Z."/>
            <person name="Peng M."/>
            <person name="De Vries R.P."/>
            <person name="Grigoriev I."/>
            <person name="Riley R."/>
            <person name="Hilden K."/>
        </authorList>
    </citation>
    <scope>NUCLEOTIDE SEQUENCE [LARGE SCALE GENOMIC DNA]</scope>
    <source>
        <strain evidence="2 3">FBCC735</strain>
    </source>
</reference>
<sequence length="230" mass="26518">LDEDPDPHAGEREKTMLPGISRKRAKKTLHELPNMPIDILFEIFSKLTPRDLLSVSRTTRSFRRLLLSRQATTVWKASRLAMPQTLECPSDVSEPYWANLVYGKAFCQICGSSANINRVFFELRRRLCASCMEIHCVTPSRNINQPPEFDVTALGLLPYVMYGAGLRKRRHFWRADVERVTLELKRLREDIEQNEPGAIEALESYKQVQATQTLAIMKVRSVQVRSHRVH</sequence>
<dbReference type="SMART" id="SM00256">
    <property type="entry name" value="FBOX"/>
    <property type="match status" value="1"/>
</dbReference>
<feature type="non-terminal residue" evidence="2">
    <location>
        <position position="1"/>
    </location>
</feature>
<accession>A0A1M2W408</accession>
<dbReference type="SUPFAM" id="SSF81383">
    <property type="entry name" value="F-box domain"/>
    <property type="match status" value="1"/>
</dbReference>
<dbReference type="Pfam" id="PF12937">
    <property type="entry name" value="F-box-like"/>
    <property type="match status" value="1"/>
</dbReference>
<dbReference type="PROSITE" id="PS50181">
    <property type="entry name" value="FBOX"/>
    <property type="match status" value="1"/>
</dbReference>
<dbReference type="AlphaFoldDB" id="A0A1M2W408"/>
<evidence type="ECO:0000313" key="3">
    <source>
        <dbReference type="Proteomes" id="UP000184267"/>
    </source>
</evidence>